<evidence type="ECO:0000313" key="2">
    <source>
        <dbReference type="Proteomes" id="UP000692954"/>
    </source>
</evidence>
<dbReference type="Proteomes" id="UP000692954">
    <property type="component" value="Unassembled WGS sequence"/>
</dbReference>
<protein>
    <submittedName>
        <fullName evidence="1">Uncharacterized protein</fullName>
    </submittedName>
</protein>
<sequence length="310" mass="37166">MKLHHKQYKQADKNQKNELLIYREQKQNSIIDNRQKLIFFEKSGLDEGLQKKTDHIEDQFEKELQQQNQKKQFLINDETEKYYKIGLTKNYSFSRKLVPSVSQQQITSKVQSPKVQGNWMEFLWQQNEKLFEENQKKQKIINQLLEFQDNSQKISKVSSPRLQQLTSLQPPKSVETKKVTLQVSKLPQIHTPKPNLKNRIETNETAQTLDESPTLYKCFSPREINQQNWSFGKQLYLDEEKIYQKQNQQQQLNSLNIKQFKLTAQKDKFNQKQYSHLTLKIKTNFQKPLLKLPQEFHLQDWNKKKQQLDN</sequence>
<name>A0A8S1KTP8_9CILI</name>
<dbReference type="EMBL" id="CAJJDN010000010">
    <property type="protein sequence ID" value="CAD8056943.1"/>
    <property type="molecule type" value="Genomic_DNA"/>
</dbReference>
<keyword evidence="2" id="KW-1185">Reference proteome</keyword>
<reference evidence="1" key="1">
    <citation type="submission" date="2021-01" db="EMBL/GenBank/DDBJ databases">
        <authorList>
            <consortium name="Genoscope - CEA"/>
            <person name="William W."/>
        </authorList>
    </citation>
    <scope>NUCLEOTIDE SEQUENCE</scope>
</reference>
<dbReference type="AlphaFoldDB" id="A0A8S1KTP8"/>
<organism evidence="1 2">
    <name type="scientific">Paramecium sonneborni</name>
    <dbReference type="NCBI Taxonomy" id="65129"/>
    <lineage>
        <taxon>Eukaryota</taxon>
        <taxon>Sar</taxon>
        <taxon>Alveolata</taxon>
        <taxon>Ciliophora</taxon>
        <taxon>Intramacronucleata</taxon>
        <taxon>Oligohymenophorea</taxon>
        <taxon>Peniculida</taxon>
        <taxon>Parameciidae</taxon>
        <taxon>Paramecium</taxon>
    </lineage>
</organism>
<gene>
    <name evidence="1" type="ORF">PSON_ATCC_30995.1.T0100536</name>
</gene>
<evidence type="ECO:0000313" key="1">
    <source>
        <dbReference type="EMBL" id="CAD8056943.1"/>
    </source>
</evidence>
<accession>A0A8S1KTP8</accession>
<comment type="caution">
    <text evidence="1">The sequence shown here is derived from an EMBL/GenBank/DDBJ whole genome shotgun (WGS) entry which is preliminary data.</text>
</comment>
<dbReference type="OrthoDB" id="304363at2759"/>
<proteinExistence type="predicted"/>